<protein>
    <submittedName>
        <fullName evidence="3">Glycosyl hydrolase family 18 protein</fullName>
    </submittedName>
</protein>
<sequence>MNRRHSTVLCVLAGTLALTAAAPTGPAASEATASEAAPPRTVSAWLPYWDQEAAYRNALDHAAQIRTISPFWYETKSAARVTGHTGAGERRIINGLHARGIQVVPTVMETMKPGALAKVLNSKKSRARHVDALLAVARSRAYDGLDIDYESIATASDDKYRAVRAGYTAFATQLCARLHASGKRCFLTVMPKTRSTGRIWDYEKLGAAADRVRIMGYNLHSAEGKPGPLASPQWYEEILSRATRQVPRAKLEMGLPAYGWNWKVGGARGSGKKRARHVTSKSAEVLRRKVGARYALDPQSRTPHFTYKEGKGKKATRRTVWYQDAAGTAAHLPVLRKYGVRNTVLWALNFEDPKLWKTLARG</sequence>
<evidence type="ECO:0000256" key="1">
    <source>
        <dbReference type="SAM" id="SignalP"/>
    </source>
</evidence>
<feature type="chain" id="PRO_5047259682" evidence="1">
    <location>
        <begin position="21"/>
        <end position="362"/>
    </location>
</feature>
<dbReference type="PANTHER" id="PTHR46066">
    <property type="entry name" value="CHITINASE DOMAIN-CONTAINING PROTEIN 1 FAMILY MEMBER"/>
    <property type="match status" value="1"/>
</dbReference>
<reference evidence="3 4" key="1">
    <citation type="submission" date="2022-10" db="EMBL/GenBank/DDBJ databases">
        <authorList>
            <person name="Xie J."/>
            <person name="Shen N."/>
        </authorList>
    </citation>
    <scope>NUCLEOTIDE SEQUENCE [LARGE SCALE GENOMIC DNA]</scope>
    <source>
        <strain evidence="3 4">YIM65594</strain>
    </source>
</reference>
<dbReference type="InterPro" id="IPR029070">
    <property type="entry name" value="Chitinase_insertion_sf"/>
</dbReference>
<accession>A0ABU6F836</accession>
<dbReference type="RefSeq" id="WP_326018848.1">
    <property type="nucleotide sequence ID" value="NZ_JAOZYC010000129.1"/>
</dbReference>
<comment type="caution">
    <text evidence="3">The sequence shown here is derived from an EMBL/GenBank/DDBJ whole genome shotgun (WGS) entry which is preliminary data.</text>
</comment>
<gene>
    <name evidence="3" type="ORF">OKJ99_21920</name>
</gene>
<dbReference type="Gene3D" id="3.20.20.80">
    <property type="entry name" value="Glycosidases"/>
    <property type="match status" value="1"/>
</dbReference>
<feature type="domain" description="GH18" evidence="2">
    <location>
        <begin position="43"/>
        <end position="362"/>
    </location>
</feature>
<feature type="signal peptide" evidence="1">
    <location>
        <begin position="1"/>
        <end position="20"/>
    </location>
</feature>
<dbReference type="InterPro" id="IPR017853">
    <property type="entry name" value="GH"/>
</dbReference>
<evidence type="ECO:0000313" key="4">
    <source>
        <dbReference type="Proteomes" id="UP001354931"/>
    </source>
</evidence>
<dbReference type="EMBL" id="JAOZYC010000129">
    <property type="protein sequence ID" value="MEB8340154.1"/>
    <property type="molecule type" value="Genomic_DNA"/>
</dbReference>
<keyword evidence="1" id="KW-0732">Signal</keyword>
<keyword evidence="4" id="KW-1185">Reference proteome</keyword>
<dbReference type="Proteomes" id="UP001354931">
    <property type="component" value="Unassembled WGS sequence"/>
</dbReference>
<dbReference type="GO" id="GO:0016787">
    <property type="term" value="F:hydrolase activity"/>
    <property type="evidence" value="ECO:0007669"/>
    <property type="project" value="UniProtKB-KW"/>
</dbReference>
<proteinExistence type="predicted"/>
<dbReference type="SUPFAM" id="SSF51445">
    <property type="entry name" value="(Trans)glycosidases"/>
    <property type="match status" value="1"/>
</dbReference>
<name>A0ABU6F836_9ACTN</name>
<dbReference type="PROSITE" id="PS51910">
    <property type="entry name" value="GH18_2"/>
    <property type="match status" value="1"/>
</dbReference>
<dbReference type="InterPro" id="IPR001223">
    <property type="entry name" value="Glyco_hydro18_cat"/>
</dbReference>
<dbReference type="Pfam" id="PF00704">
    <property type="entry name" value="Glyco_hydro_18"/>
    <property type="match status" value="1"/>
</dbReference>
<dbReference type="PANTHER" id="PTHR46066:SF2">
    <property type="entry name" value="CHITINASE DOMAIN-CONTAINING PROTEIN 1"/>
    <property type="match status" value="1"/>
</dbReference>
<organism evidence="3 4">
    <name type="scientific">Streptomyces endophyticus</name>
    <dbReference type="NCBI Taxonomy" id="714166"/>
    <lineage>
        <taxon>Bacteria</taxon>
        <taxon>Bacillati</taxon>
        <taxon>Actinomycetota</taxon>
        <taxon>Actinomycetes</taxon>
        <taxon>Kitasatosporales</taxon>
        <taxon>Streptomycetaceae</taxon>
        <taxon>Streptomyces</taxon>
    </lineage>
</organism>
<evidence type="ECO:0000259" key="2">
    <source>
        <dbReference type="PROSITE" id="PS51910"/>
    </source>
</evidence>
<dbReference type="Gene3D" id="3.10.50.10">
    <property type="match status" value="1"/>
</dbReference>
<keyword evidence="3" id="KW-0378">Hydrolase</keyword>
<evidence type="ECO:0000313" key="3">
    <source>
        <dbReference type="EMBL" id="MEB8340154.1"/>
    </source>
</evidence>